<dbReference type="Gene3D" id="1.25.40.20">
    <property type="entry name" value="Ankyrin repeat-containing domain"/>
    <property type="match status" value="2"/>
</dbReference>
<dbReference type="Pfam" id="PF00023">
    <property type="entry name" value="Ank"/>
    <property type="match status" value="1"/>
</dbReference>
<dbReference type="EMBL" id="AP024483">
    <property type="protein sequence ID" value="BCS82725.1"/>
    <property type="molecule type" value="Genomic_DNA"/>
</dbReference>
<dbReference type="Proteomes" id="UP001321479">
    <property type="component" value="Segment"/>
</dbReference>
<name>A0ABM7NRD7_9VIRU</name>
<sequence>MRKSLSIYHARNSMCVFRFNSYTKSTQRLLSQQASFFKITNAEECHKGFQYKTGFNRLNTPFNYNGSCESGGLYFSNSKNICKYLDWGIYLRQITLPKNDPDFKIIPDNFGDKFGANILIFGDKYDLKNVETFETMKNLGINLRVADDKALRWASEKGHLSIVKFLIDNGADIHVLDNEPVRLAAEHGHIEIVEFLVNLGANVKADNNYAIRFASERGHLSVVDFLIKHGANVKADNNYAFIYACKNGHLDVAKMLKNAGANPKANNDLAIKMACIGGKLSVVKYLVDLDLNIRADNDYCMEVAARNGHYETVKYLHGLGAYYNSAIKLAQHYNHQEIVDYLQKEICLHNE</sequence>
<evidence type="ECO:0000313" key="4">
    <source>
        <dbReference type="Proteomes" id="UP001321479"/>
    </source>
</evidence>
<dbReference type="SMART" id="SM00248">
    <property type="entry name" value="ANK"/>
    <property type="match status" value="6"/>
</dbReference>
<dbReference type="Pfam" id="PF13637">
    <property type="entry name" value="Ank_4"/>
    <property type="match status" value="1"/>
</dbReference>
<keyword evidence="4" id="KW-1185">Reference proteome</keyword>
<dbReference type="InterPro" id="IPR002110">
    <property type="entry name" value="Ankyrin_rpt"/>
</dbReference>
<keyword evidence="2" id="KW-0040">ANK repeat</keyword>
<dbReference type="PANTHER" id="PTHR44207:SF2">
    <property type="entry name" value="REPEAT PROTEIN, PUTATIVE-RELATED"/>
    <property type="match status" value="1"/>
</dbReference>
<dbReference type="PROSITE" id="PS50297">
    <property type="entry name" value="ANK_REP_REGION"/>
    <property type="match status" value="3"/>
</dbReference>
<dbReference type="GeneID" id="80557930"/>
<dbReference type="PROSITE" id="PS50088">
    <property type="entry name" value="ANK_REPEAT"/>
    <property type="match status" value="4"/>
</dbReference>
<proteinExistence type="predicted"/>
<organism evidence="3 4">
    <name type="scientific">Cotonvirus japonicus</name>
    <dbReference type="NCBI Taxonomy" id="2811091"/>
    <lineage>
        <taxon>Viruses</taxon>
        <taxon>Varidnaviria</taxon>
        <taxon>Bamfordvirae</taxon>
        <taxon>Nucleocytoviricota</taxon>
        <taxon>Megaviricetes</taxon>
        <taxon>Imitervirales</taxon>
        <taxon>Mimiviridae</taxon>
        <taxon>Megamimivirinae</taxon>
        <taxon>Cotonvirus</taxon>
        <taxon>Cotonvirus japonicum</taxon>
    </lineage>
</organism>
<dbReference type="InterPro" id="IPR036770">
    <property type="entry name" value="Ankyrin_rpt-contain_sf"/>
</dbReference>
<protein>
    <submittedName>
        <fullName evidence="3">Ankyrin repeat protein</fullName>
    </submittedName>
</protein>
<dbReference type="PANTHER" id="PTHR44207">
    <property type="entry name" value="SURFACE ANTIGEN BSPA-LIKE-RELATED"/>
    <property type="match status" value="1"/>
</dbReference>
<dbReference type="Pfam" id="PF12796">
    <property type="entry name" value="Ank_2"/>
    <property type="match status" value="1"/>
</dbReference>
<evidence type="ECO:0000313" key="3">
    <source>
        <dbReference type="EMBL" id="BCS82725.1"/>
    </source>
</evidence>
<reference evidence="3 4" key="1">
    <citation type="submission" date="2021-02" db="EMBL/GenBank/DDBJ databases">
        <title>Cotonvirus japonicus, which uses Golgi apparatus of host cells for its virion factory, phylogenetically links tailed tupanvirus and icosahedral mimivirus.</title>
        <authorList>
            <person name="Takahashi H."/>
            <person name="Fukaya S."/>
            <person name="Song C."/>
            <person name="Murata K."/>
            <person name="Takemura M."/>
        </authorList>
    </citation>
    <scope>NUCLEOTIDE SEQUENCE [LARGE SCALE GENOMIC DNA]</scope>
</reference>
<evidence type="ECO:0000256" key="1">
    <source>
        <dbReference type="ARBA" id="ARBA00022737"/>
    </source>
</evidence>
<keyword evidence="1" id="KW-0677">Repeat</keyword>
<dbReference type="RefSeq" id="YP_010841333.1">
    <property type="nucleotide sequence ID" value="NC_079139.1"/>
</dbReference>
<accession>A0ABM7NRD7</accession>
<evidence type="ECO:0000256" key="2">
    <source>
        <dbReference type="ARBA" id="ARBA00023043"/>
    </source>
</evidence>
<dbReference type="SUPFAM" id="SSF48403">
    <property type="entry name" value="Ankyrin repeat"/>
    <property type="match status" value="1"/>
</dbReference>